<comment type="caution">
    <text evidence="1">The sequence shown here is derived from an EMBL/GenBank/DDBJ whole genome shotgun (WGS) entry which is preliminary data.</text>
</comment>
<evidence type="ECO:0000313" key="2">
    <source>
        <dbReference type="Proteomes" id="UP000075320"/>
    </source>
</evidence>
<protein>
    <recommendedName>
        <fullName evidence="3">Lipoprotein</fullName>
    </recommendedName>
</protein>
<sequence length="152" mass="16902">MKKISLLIVFCLSIVACSEESTLKKKGLEMAESKFTENTKAEAQEALSNSEVLQQAYLDFMRGKSEIEVSDVKIQSPTSAVVSTSVTTYPAKLRKTLLTVAATVGRDKTRRFNFGDAVPMVAAQIGVKAETEKQPFEVYKFQKQSDKWIPQD</sequence>
<accession>A0A150WFC8</accession>
<keyword evidence="2" id="KW-1185">Reference proteome</keyword>
<evidence type="ECO:0008006" key="3">
    <source>
        <dbReference type="Google" id="ProtNLM"/>
    </source>
</evidence>
<dbReference type="AlphaFoldDB" id="A0A150WFC8"/>
<dbReference type="Proteomes" id="UP000075320">
    <property type="component" value="Unassembled WGS sequence"/>
</dbReference>
<proteinExistence type="predicted"/>
<dbReference type="EMBL" id="LUKE01000006">
    <property type="protein sequence ID" value="KYG61511.1"/>
    <property type="molecule type" value="Genomic_DNA"/>
</dbReference>
<evidence type="ECO:0000313" key="1">
    <source>
        <dbReference type="EMBL" id="KYG61511.1"/>
    </source>
</evidence>
<organism evidence="1 2">
    <name type="scientific">Bdellovibrio bacteriovorus</name>
    <dbReference type="NCBI Taxonomy" id="959"/>
    <lineage>
        <taxon>Bacteria</taxon>
        <taxon>Pseudomonadati</taxon>
        <taxon>Bdellovibrionota</taxon>
        <taxon>Bdellovibrionia</taxon>
        <taxon>Bdellovibrionales</taxon>
        <taxon>Pseudobdellovibrionaceae</taxon>
        <taxon>Bdellovibrio</taxon>
    </lineage>
</organism>
<dbReference type="RefSeq" id="WP_061836593.1">
    <property type="nucleotide sequence ID" value="NZ_LUKE01000006.1"/>
</dbReference>
<dbReference type="OrthoDB" id="5294328at2"/>
<gene>
    <name evidence="1" type="ORF">AZI86_17540</name>
</gene>
<reference evidence="1 2" key="1">
    <citation type="submission" date="2016-03" db="EMBL/GenBank/DDBJ databases">
        <authorList>
            <person name="Ploux O."/>
        </authorList>
    </citation>
    <scope>NUCLEOTIDE SEQUENCE [LARGE SCALE GENOMIC DNA]</scope>
    <source>
        <strain evidence="1 2">R0</strain>
    </source>
</reference>
<name>A0A150WFC8_BDEBC</name>
<dbReference type="PROSITE" id="PS51257">
    <property type="entry name" value="PROKAR_LIPOPROTEIN"/>
    <property type="match status" value="1"/>
</dbReference>